<dbReference type="GO" id="GO:0032259">
    <property type="term" value="P:methylation"/>
    <property type="evidence" value="ECO:0007669"/>
    <property type="project" value="UniProtKB-KW"/>
</dbReference>
<dbReference type="EMBL" id="CP158568">
    <property type="protein sequence ID" value="XBY43751.1"/>
    <property type="molecule type" value="Genomic_DNA"/>
</dbReference>
<dbReference type="InterPro" id="IPR029063">
    <property type="entry name" value="SAM-dependent_MTases_sf"/>
</dbReference>
<dbReference type="CDD" id="cd02440">
    <property type="entry name" value="AdoMet_MTases"/>
    <property type="match status" value="1"/>
</dbReference>
<dbReference type="GO" id="GO:0008168">
    <property type="term" value="F:methyltransferase activity"/>
    <property type="evidence" value="ECO:0007669"/>
    <property type="project" value="UniProtKB-KW"/>
</dbReference>
<evidence type="ECO:0000256" key="2">
    <source>
        <dbReference type="ARBA" id="ARBA00022679"/>
    </source>
</evidence>
<feature type="domain" description="Methyltransferase" evidence="3">
    <location>
        <begin position="141"/>
        <end position="238"/>
    </location>
</feature>
<accession>A0AAU7X6Q3</accession>
<keyword evidence="1 4" id="KW-0489">Methyltransferase</keyword>
<dbReference type="RefSeq" id="WP_407048853.1">
    <property type="nucleotide sequence ID" value="NZ_CP158568.1"/>
</dbReference>
<dbReference type="SUPFAM" id="SSF53335">
    <property type="entry name" value="S-adenosyl-L-methionine-dependent methyltransferases"/>
    <property type="match status" value="1"/>
</dbReference>
<evidence type="ECO:0000313" key="4">
    <source>
        <dbReference type="EMBL" id="XBY43751.1"/>
    </source>
</evidence>
<dbReference type="KEGG" id="mflg:ABS361_16980"/>
<protein>
    <submittedName>
        <fullName evidence="4">Class I SAM-dependent methyltransferase</fullName>
        <ecNumber evidence="4">2.1.-.-</ecNumber>
    </submittedName>
</protein>
<dbReference type="EC" id="2.1.-.-" evidence="4"/>
<keyword evidence="2 4" id="KW-0808">Transferase</keyword>
<evidence type="ECO:0000259" key="3">
    <source>
        <dbReference type="Pfam" id="PF13649"/>
    </source>
</evidence>
<gene>
    <name evidence="4" type="ORF">ABS361_16980</name>
</gene>
<organism evidence="4">
    <name type="scientific">Methyloraptor flagellatus</name>
    <dbReference type="NCBI Taxonomy" id="3162530"/>
    <lineage>
        <taxon>Bacteria</taxon>
        <taxon>Pseudomonadati</taxon>
        <taxon>Pseudomonadota</taxon>
        <taxon>Alphaproteobacteria</taxon>
        <taxon>Hyphomicrobiales</taxon>
        <taxon>Ancalomicrobiaceae</taxon>
        <taxon>Methyloraptor</taxon>
    </lineage>
</organism>
<sequence>MSSSRPDPALDAAVATAAGSSEPINVALMHILLAAPSETAARAALARATVSDRVTALTALLDACPGAFDRLAAIRALEQPTRGGAASPALWKTLFDRAAEIDEGAAVALYALGRADLLAAATGEIIASLAADDLLSPASTVLDFGCGAGRLMAALAPRVGRVVGVELSAHMAEAAGRAIAEDGNAMVVRGDGRDLAFLVTGGFDLIVALDSFPYVAAEGEERVIEQLAEFRRLLAGGGRVRILNYAYAGDHADRAWSIARLAAVAGLRVLAARPGGFAHWDGELFDLAVA</sequence>
<reference evidence="4" key="1">
    <citation type="submission" date="2024-06" db="EMBL/GenBank/DDBJ databases">
        <title>Methylostella associata gen. nov., sp. nov., a novel Ancalomicrobiaceae-affiliated facultatively methylotrophic bacteria that feed on methanotrophs of the genus Methylococcus.</title>
        <authorList>
            <person name="Saltykova V."/>
            <person name="Danilova O.V."/>
            <person name="Oshkin I.Y."/>
            <person name="Belova S.E."/>
            <person name="Pimenov N.V."/>
            <person name="Dedysh S.N."/>
        </authorList>
    </citation>
    <scope>NUCLEOTIDE SEQUENCE</scope>
    <source>
        <strain evidence="4">S20</strain>
    </source>
</reference>
<dbReference type="InterPro" id="IPR041698">
    <property type="entry name" value="Methyltransf_25"/>
</dbReference>
<dbReference type="AlphaFoldDB" id="A0AAU7X6Q3"/>
<dbReference type="PANTHER" id="PTHR43861">
    <property type="entry name" value="TRANS-ACONITATE 2-METHYLTRANSFERASE-RELATED"/>
    <property type="match status" value="1"/>
</dbReference>
<evidence type="ECO:0000256" key="1">
    <source>
        <dbReference type="ARBA" id="ARBA00022603"/>
    </source>
</evidence>
<dbReference type="Gene3D" id="3.40.50.150">
    <property type="entry name" value="Vaccinia Virus protein VP39"/>
    <property type="match status" value="1"/>
</dbReference>
<dbReference type="Pfam" id="PF13649">
    <property type="entry name" value="Methyltransf_25"/>
    <property type="match status" value="1"/>
</dbReference>
<dbReference type="PANTHER" id="PTHR43861:SF1">
    <property type="entry name" value="TRANS-ACONITATE 2-METHYLTRANSFERASE"/>
    <property type="match status" value="1"/>
</dbReference>
<proteinExistence type="predicted"/>
<name>A0AAU7X6Q3_9HYPH</name>